<proteinExistence type="predicted"/>
<reference evidence="1" key="1">
    <citation type="submission" date="2022-07" db="EMBL/GenBank/DDBJ databases">
        <title>Genome Sequence of Lecanicillium saksenae.</title>
        <authorList>
            <person name="Buettner E."/>
        </authorList>
    </citation>
    <scope>NUCLEOTIDE SEQUENCE</scope>
    <source>
        <strain evidence="1">VT-O1</strain>
    </source>
</reference>
<organism evidence="1 2">
    <name type="scientific">Lecanicillium saksenae</name>
    <dbReference type="NCBI Taxonomy" id="468837"/>
    <lineage>
        <taxon>Eukaryota</taxon>
        <taxon>Fungi</taxon>
        <taxon>Dikarya</taxon>
        <taxon>Ascomycota</taxon>
        <taxon>Pezizomycotina</taxon>
        <taxon>Sordariomycetes</taxon>
        <taxon>Hypocreomycetidae</taxon>
        <taxon>Hypocreales</taxon>
        <taxon>Cordycipitaceae</taxon>
        <taxon>Lecanicillium</taxon>
    </lineage>
</organism>
<protein>
    <submittedName>
        <fullName evidence="1">Uncharacterized protein</fullName>
    </submittedName>
</protein>
<sequence>MMSVIRFVLWLVFRLVFLSVLVSMSILVFMSASVFMSVIFMPVILMSVIAMSVIVSMSIIALTIIVVIALTIILVIAIFIYSLTALQVLQYPVRSNKISQATCATALHASRFFVGQTVPLPLIIERDIIAVSLTSFITVPVLVLQAWSYQVRHALSAAAVYTTRFIVCCQ</sequence>
<keyword evidence="2" id="KW-1185">Reference proteome</keyword>
<evidence type="ECO:0000313" key="1">
    <source>
        <dbReference type="EMBL" id="KAJ3495952.1"/>
    </source>
</evidence>
<accession>A0ACC1R0P3</accession>
<dbReference type="Proteomes" id="UP001148737">
    <property type="component" value="Unassembled WGS sequence"/>
</dbReference>
<evidence type="ECO:0000313" key="2">
    <source>
        <dbReference type="Proteomes" id="UP001148737"/>
    </source>
</evidence>
<name>A0ACC1R0P3_9HYPO</name>
<gene>
    <name evidence="1" type="ORF">NLG97_g3027</name>
</gene>
<comment type="caution">
    <text evidence="1">The sequence shown here is derived from an EMBL/GenBank/DDBJ whole genome shotgun (WGS) entry which is preliminary data.</text>
</comment>
<dbReference type="EMBL" id="JANAKD010000233">
    <property type="protein sequence ID" value="KAJ3495952.1"/>
    <property type="molecule type" value="Genomic_DNA"/>
</dbReference>